<evidence type="ECO:0000256" key="2">
    <source>
        <dbReference type="SAM" id="SignalP"/>
    </source>
</evidence>
<keyword evidence="4" id="KW-1185">Reference proteome</keyword>
<feature type="region of interest" description="Disordered" evidence="1">
    <location>
        <begin position="25"/>
        <end position="81"/>
    </location>
</feature>
<feature type="compositionally biased region" description="Low complexity" evidence="1">
    <location>
        <begin position="34"/>
        <end position="48"/>
    </location>
</feature>
<gene>
    <name evidence="3" type="ORF">JHE00_24145</name>
</gene>
<dbReference type="AlphaFoldDB" id="A0A934QWG4"/>
<dbReference type="RefSeq" id="WP_200322015.1">
    <property type="nucleotide sequence ID" value="NZ_JAENJH010000006.1"/>
</dbReference>
<accession>A0A934QWG4</accession>
<proteinExistence type="predicted"/>
<sequence>MHKRRIVFAAMVATLGLGLSACGGDEEGSATAQDPPASSSASAPASESESADSEDGDDSGDGAASDEETTEPGTELAVGDRAVLPFEYTSDKKGTIAITVTAIEEGAESDMAAFGDKAKGMKPYFIKMKVENVDGADLSYATLKLNGVLEGGSGTGVVLIGDIPGKCDNEGADNEFTTAGASYETCSLTATTGAPVVGAQFDEGDAYSDNPVVWAS</sequence>
<dbReference type="Proteomes" id="UP000635245">
    <property type="component" value="Unassembled WGS sequence"/>
</dbReference>
<evidence type="ECO:0008006" key="5">
    <source>
        <dbReference type="Google" id="ProtNLM"/>
    </source>
</evidence>
<evidence type="ECO:0000313" key="4">
    <source>
        <dbReference type="Proteomes" id="UP000635245"/>
    </source>
</evidence>
<keyword evidence="2" id="KW-0732">Signal</keyword>
<reference evidence="3" key="1">
    <citation type="submission" date="2020-12" db="EMBL/GenBank/DDBJ databases">
        <title>Prauserella sp. ASG 168, a novel actinomycete isolated from cave rock.</title>
        <authorList>
            <person name="Suriyachadkun C."/>
        </authorList>
    </citation>
    <scope>NUCLEOTIDE SEQUENCE</scope>
    <source>
        <strain evidence="3">ASG 168</strain>
    </source>
</reference>
<feature type="compositionally biased region" description="Acidic residues" evidence="1">
    <location>
        <begin position="49"/>
        <end position="70"/>
    </location>
</feature>
<organism evidence="3 4">
    <name type="scientific">Prauserella cavernicola</name>
    <dbReference type="NCBI Taxonomy" id="2800127"/>
    <lineage>
        <taxon>Bacteria</taxon>
        <taxon>Bacillati</taxon>
        <taxon>Actinomycetota</taxon>
        <taxon>Actinomycetes</taxon>
        <taxon>Pseudonocardiales</taxon>
        <taxon>Pseudonocardiaceae</taxon>
        <taxon>Prauserella</taxon>
    </lineage>
</organism>
<comment type="caution">
    <text evidence="3">The sequence shown here is derived from an EMBL/GenBank/DDBJ whole genome shotgun (WGS) entry which is preliminary data.</text>
</comment>
<dbReference type="PROSITE" id="PS51257">
    <property type="entry name" value="PROKAR_LIPOPROTEIN"/>
    <property type="match status" value="1"/>
</dbReference>
<feature type="chain" id="PRO_5039365639" description="DUF4352 domain-containing protein" evidence="2">
    <location>
        <begin position="22"/>
        <end position="216"/>
    </location>
</feature>
<dbReference type="EMBL" id="JAENJH010000006">
    <property type="protein sequence ID" value="MBK1787427.1"/>
    <property type="molecule type" value="Genomic_DNA"/>
</dbReference>
<name>A0A934QWG4_9PSEU</name>
<feature type="signal peptide" evidence="2">
    <location>
        <begin position="1"/>
        <end position="21"/>
    </location>
</feature>
<evidence type="ECO:0000256" key="1">
    <source>
        <dbReference type="SAM" id="MobiDB-lite"/>
    </source>
</evidence>
<protein>
    <recommendedName>
        <fullName evidence="5">DUF4352 domain-containing protein</fullName>
    </recommendedName>
</protein>
<evidence type="ECO:0000313" key="3">
    <source>
        <dbReference type="EMBL" id="MBK1787427.1"/>
    </source>
</evidence>